<evidence type="ECO:0000256" key="14">
    <source>
        <dbReference type="ARBA" id="ARBA00048679"/>
    </source>
</evidence>
<dbReference type="GO" id="GO:0004674">
    <property type="term" value="F:protein serine/threonine kinase activity"/>
    <property type="evidence" value="ECO:0007669"/>
    <property type="project" value="UniProtKB-KW"/>
</dbReference>
<keyword evidence="5" id="KW-0808">Transferase</keyword>
<evidence type="ECO:0000259" key="18">
    <source>
        <dbReference type="PROSITE" id="PS50011"/>
    </source>
</evidence>
<dbReference type="InterPro" id="IPR000719">
    <property type="entry name" value="Prot_kinase_dom"/>
</dbReference>
<comment type="subunit">
    <text evidence="2">Monomer.</text>
</comment>
<organism evidence="20 21">
    <name type="scientific">Stentor coeruleus</name>
    <dbReference type="NCBI Taxonomy" id="5963"/>
    <lineage>
        <taxon>Eukaryota</taxon>
        <taxon>Sar</taxon>
        <taxon>Alveolata</taxon>
        <taxon>Ciliophora</taxon>
        <taxon>Postciliodesmatophora</taxon>
        <taxon>Heterotrichea</taxon>
        <taxon>Heterotrichida</taxon>
        <taxon>Stentoridae</taxon>
        <taxon>Stentor</taxon>
    </lineage>
</organism>
<dbReference type="Gene3D" id="1.10.510.10">
    <property type="entry name" value="Transferase(Phosphotransferase) domain 1"/>
    <property type="match status" value="1"/>
</dbReference>
<evidence type="ECO:0000256" key="1">
    <source>
        <dbReference type="ARBA" id="ARBA00001946"/>
    </source>
</evidence>
<sequence length="472" mass="53376">MGCCQSKAESLPNIKDTFGKSLPVFHSKGSPRDKYTTIKILGKGGFGAVTLVEDKRTGAKRALKELNKSRLSKSDEQTMLREITTLSQIDHPHIMKVFELIESTTSYSIITEVIEGGELLEKITEEKKLSEKQAAKFMFEIMSAIFYCHSKGIVHRDLKPQNLLLTSKGRESSIKVIDFGIAGKLNSMGNITGVIGTPLFMSPEMFEGIYNEKCDIWSSGVILFMMITGFTPFTGYGIDQIKESIKLGKIDYTRPIWKTVSSDVQDLIKKMINPNPLRRISAEDVLKHPWFNIYKAGNLNDNPISEEAFDNIRKFHATNKLQRSILTFISANIMDEESNRELIKLFKSIDKNNDGRLSHEEIINGYKELGLPESEAEEIIKKGDLDQSGVIEYSEFITVTQNWKNIYEKDVLEKAFKAYDIGGDGNLSLKWLKTLIPGIENSEWDQFISDADTNQDGLISLAEFKNYMLTKE</sequence>
<dbReference type="PROSITE" id="PS00108">
    <property type="entry name" value="PROTEIN_KINASE_ST"/>
    <property type="match status" value="1"/>
</dbReference>
<evidence type="ECO:0000313" key="21">
    <source>
        <dbReference type="Proteomes" id="UP000187209"/>
    </source>
</evidence>
<dbReference type="SUPFAM" id="SSF47473">
    <property type="entry name" value="EF-hand"/>
    <property type="match status" value="1"/>
</dbReference>
<feature type="domain" description="EF-hand" evidence="19">
    <location>
        <begin position="439"/>
        <end position="472"/>
    </location>
</feature>
<keyword evidence="10" id="KW-0106">Calcium</keyword>
<dbReference type="FunFam" id="3.30.200.20:FF:000315">
    <property type="entry name" value="Calcium-dependent protein kinase 3"/>
    <property type="match status" value="1"/>
</dbReference>
<evidence type="ECO:0000256" key="15">
    <source>
        <dbReference type="PROSITE-ProRule" id="PRU10141"/>
    </source>
</evidence>
<dbReference type="SMART" id="SM00054">
    <property type="entry name" value="EFh"/>
    <property type="match status" value="4"/>
</dbReference>
<dbReference type="GO" id="GO:0005509">
    <property type="term" value="F:calcium ion binding"/>
    <property type="evidence" value="ECO:0007669"/>
    <property type="project" value="InterPro"/>
</dbReference>
<feature type="domain" description="Protein kinase" evidence="18">
    <location>
        <begin position="35"/>
        <end position="291"/>
    </location>
</feature>
<evidence type="ECO:0000256" key="3">
    <source>
        <dbReference type="ARBA" id="ARBA00012513"/>
    </source>
</evidence>
<evidence type="ECO:0000256" key="2">
    <source>
        <dbReference type="ARBA" id="ARBA00011245"/>
    </source>
</evidence>
<proteinExistence type="inferred from homology"/>
<dbReference type="InterPro" id="IPR008271">
    <property type="entry name" value="Ser/Thr_kinase_AS"/>
</dbReference>
<name>A0A1R2CQC8_9CILI</name>
<evidence type="ECO:0000256" key="11">
    <source>
        <dbReference type="ARBA" id="ARBA00022840"/>
    </source>
</evidence>
<evidence type="ECO:0000313" key="20">
    <source>
        <dbReference type="EMBL" id="OMJ91183.1"/>
    </source>
</evidence>
<evidence type="ECO:0000256" key="12">
    <source>
        <dbReference type="ARBA" id="ARBA00024334"/>
    </source>
</evidence>
<dbReference type="Proteomes" id="UP000187209">
    <property type="component" value="Unassembled WGS sequence"/>
</dbReference>
<evidence type="ECO:0000256" key="17">
    <source>
        <dbReference type="SAM" id="Phobius"/>
    </source>
</evidence>
<comment type="cofactor">
    <cofactor evidence="1">
        <name>Mg(2+)</name>
        <dbReference type="ChEBI" id="CHEBI:18420"/>
    </cofactor>
</comment>
<comment type="caution">
    <text evidence="20">The sequence shown here is derived from an EMBL/GenBank/DDBJ whole genome shotgun (WGS) entry which is preliminary data.</text>
</comment>
<dbReference type="SUPFAM" id="SSF56112">
    <property type="entry name" value="Protein kinase-like (PK-like)"/>
    <property type="match status" value="1"/>
</dbReference>
<protein>
    <recommendedName>
        <fullName evidence="3">non-specific serine/threonine protein kinase</fullName>
        <ecNumber evidence="3">2.7.11.1</ecNumber>
    </recommendedName>
</protein>
<dbReference type="EC" id="2.7.11.1" evidence="3"/>
<dbReference type="SMART" id="SM00220">
    <property type="entry name" value="S_TKc"/>
    <property type="match status" value="1"/>
</dbReference>
<gene>
    <name evidence="20" type="ORF">SteCoe_6355</name>
</gene>
<dbReference type="EMBL" id="MPUH01000087">
    <property type="protein sequence ID" value="OMJ91183.1"/>
    <property type="molecule type" value="Genomic_DNA"/>
</dbReference>
<keyword evidence="6" id="KW-0479">Metal-binding</keyword>
<dbReference type="Pfam" id="PF00069">
    <property type="entry name" value="Pkinase"/>
    <property type="match status" value="1"/>
</dbReference>
<dbReference type="Gene3D" id="3.30.200.20">
    <property type="entry name" value="Phosphorylase Kinase, domain 1"/>
    <property type="match status" value="1"/>
</dbReference>
<dbReference type="Gene3D" id="1.10.238.10">
    <property type="entry name" value="EF-hand"/>
    <property type="match status" value="2"/>
</dbReference>
<evidence type="ECO:0000256" key="8">
    <source>
        <dbReference type="ARBA" id="ARBA00022741"/>
    </source>
</evidence>
<dbReference type="CDD" id="cd00051">
    <property type="entry name" value="EFh"/>
    <property type="match status" value="1"/>
</dbReference>
<dbReference type="CDD" id="cd05117">
    <property type="entry name" value="STKc_CAMK"/>
    <property type="match status" value="1"/>
</dbReference>
<dbReference type="OrthoDB" id="424326at2759"/>
<dbReference type="InterPro" id="IPR017441">
    <property type="entry name" value="Protein_kinase_ATP_BS"/>
</dbReference>
<dbReference type="InterPro" id="IPR050205">
    <property type="entry name" value="CDPK_Ser/Thr_kinases"/>
</dbReference>
<keyword evidence="4 16" id="KW-0723">Serine/threonine-protein kinase</keyword>
<evidence type="ECO:0000256" key="13">
    <source>
        <dbReference type="ARBA" id="ARBA00047899"/>
    </source>
</evidence>
<evidence type="ECO:0000259" key="19">
    <source>
        <dbReference type="PROSITE" id="PS50222"/>
    </source>
</evidence>
<evidence type="ECO:0000256" key="5">
    <source>
        <dbReference type="ARBA" id="ARBA00022679"/>
    </source>
</evidence>
<reference evidence="20 21" key="1">
    <citation type="submission" date="2016-11" db="EMBL/GenBank/DDBJ databases">
        <title>The macronuclear genome of Stentor coeruleus: a giant cell with tiny introns.</title>
        <authorList>
            <person name="Slabodnick M."/>
            <person name="Ruby J.G."/>
            <person name="Reiff S.B."/>
            <person name="Swart E.C."/>
            <person name="Gosai S."/>
            <person name="Prabakaran S."/>
            <person name="Witkowska E."/>
            <person name="Larue G.E."/>
            <person name="Fisher S."/>
            <person name="Freeman R.M."/>
            <person name="Gunawardena J."/>
            <person name="Chu W."/>
            <person name="Stover N.A."/>
            <person name="Gregory B.D."/>
            <person name="Nowacki M."/>
            <person name="Derisi J."/>
            <person name="Roy S.W."/>
            <person name="Marshall W.F."/>
            <person name="Sood P."/>
        </authorList>
    </citation>
    <scope>NUCLEOTIDE SEQUENCE [LARGE SCALE GENOMIC DNA]</scope>
    <source>
        <strain evidence="20">WM001</strain>
    </source>
</reference>
<keyword evidence="21" id="KW-1185">Reference proteome</keyword>
<evidence type="ECO:0000256" key="10">
    <source>
        <dbReference type="ARBA" id="ARBA00022837"/>
    </source>
</evidence>
<feature type="transmembrane region" description="Helical" evidence="17">
    <location>
        <begin position="216"/>
        <end position="238"/>
    </location>
</feature>
<dbReference type="GO" id="GO:0005524">
    <property type="term" value="F:ATP binding"/>
    <property type="evidence" value="ECO:0007669"/>
    <property type="project" value="UniProtKB-UniRule"/>
</dbReference>
<feature type="binding site" evidence="15">
    <location>
        <position position="64"/>
    </location>
    <ligand>
        <name>ATP</name>
        <dbReference type="ChEBI" id="CHEBI:30616"/>
    </ligand>
</feature>
<dbReference type="FunFam" id="1.10.510.10:FF:000571">
    <property type="entry name" value="Maternal embryonic leucine zipper kinase"/>
    <property type="match status" value="1"/>
</dbReference>
<comment type="catalytic activity">
    <reaction evidence="14">
        <text>L-seryl-[protein] + ATP = O-phospho-L-seryl-[protein] + ADP + H(+)</text>
        <dbReference type="Rhea" id="RHEA:17989"/>
        <dbReference type="Rhea" id="RHEA-COMP:9863"/>
        <dbReference type="Rhea" id="RHEA-COMP:11604"/>
        <dbReference type="ChEBI" id="CHEBI:15378"/>
        <dbReference type="ChEBI" id="CHEBI:29999"/>
        <dbReference type="ChEBI" id="CHEBI:30616"/>
        <dbReference type="ChEBI" id="CHEBI:83421"/>
        <dbReference type="ChEBI" id="CHEBI:456216"/>
        <dbReference type="EC" id="2.7.11.1"/>
    </reaction>
</comment>
<evidence type="ECO:0000256" key="9">
    <source>
        <dbReference type="ARBA" id="ARBA00022777"/>
    </source>
</evidence>
<accession>A0A1R2CQC8</accession>
<dbReference type="InterPro" id="IPR002048">
    <property type="entry name" value="EF_hand_dom"/>
</dbReference>
<comment type="similarity">
    <text evidence="12">Belongs to the protein kinase superfamily. Ser/Thr protein kinase family. CDPK subfamily.</text>
</comment>
<evidence type="ECO:0000256" key="16">
    <source>
        <dbReference type="RuleBase" id="RU000304"/>
    </source>
</evidence>
<keyword evidence="7" id="KW-0677">Repeat</keyword>
<keyword evidence="9" id="KW-0418">Kinase</keyword>
<dbReference type="PROSITE" id="PS00018">
    <property type="entry name" value="EF_HAND_1"/>
    <property type="match status" value="3"/>
</dbReference>
<evidence type="ECO:0000256" key="7">
    <source>
        <dbReference type="ARBA" id="ARBA00022737"/>
    </source>
</evidence>
<dbReference type="PROSITE" id="PS50222">
    <property type="entry name" value="EF_HAND_2"/>
    <property type="match status" value="2"/>
</dbReference>
<evidence type="ECO:0000256" key="4">
    <source>
        <dbReference type="ARBA" id="ARBA00022527"/>
    </source>
</evidence>
<dbReference type="InterPro" id="IPR011992">
    <property type="entry name" value="EF-hand-dom_pair"/>
</dbReference>
<keyword evidence="17" id="KW-1133">Transmembrane helix</keyword>
<keyword evidence="17" id="KW-0812">Transmembrane</keyword>
<dbReference type="InterPro" id="IPR011009">
    <property type="entry name" value="Kinase-like_dom_sf"/>
</dbReference>
<dbReference type="InterPro" id="IPR018247">
    <property type="entry name" value="EF_Hand_1_Ca_BS"/>
</dbReference>
<dbReference type="PROSITE" id="PS50011">
    <property type="entry name" value="PROTEIN_KINASE_DOM"/>
    <property type="match status" value="1"/>
</dbReference>
<comment type="catalytic activity">
    <reaction evidence="13">
        <text>L-threonyl-[protein] + ATP = O-phospho-L-threonyl-[protein] + ADP + H(+)</text>
        <dbReference type="Rhea" id="RHEA:46608"/>
        <dbReference type="Rhea" id="RHEA-COMP:11060"/>
        <dbReference type="Rhea" id="RHEA-COMP:11605"/>
        <dbReference type="ChEBI" id="CHEBI:15378"/>
        <dbReference type="ChEBI" id="CHEBI:30013"/>
        <dbReference type="ChEBI" id="CHEBI:30616"/>
        <dbReference type="ChEBI" id="CHEBI:61977"/>
        <dbReference type="ChEBI" id="CHEBI:456216"/>
        <dbReference type="EC" id="2.7.11.1"/>
    </reaction>
</comment>
<dbReference type="PROSITE" id="PS00107">
    <property type="entry name" value="PROTEIN_KINASE_ATP"/>
    <property type="match status" value="1"/>
</dbReference>
<dbReference type="AlphaFoldDB" id="A0A1R2CQC8"/>
<keyword evidence="8 15" id="KW-0547">Nucleotide-binding</keyword>
<keyword evidence="17" id="KW-0472">Membrane</keyword>
<dbReference type="PANTHER" id="PTHR24349">
    <property type="entry name" value="SERINE/THREONINE-PROTEIN KINASE"/>
    <property type="match status" value="1"/>
</dbReference>
<keyword evidence="11 15" id="KW-0067">ATP-binding</keyword>
<evidence type="ECO:0000256" key="6">
    <source>
        <dbReference type="ARBA" id="ARBA00022723"/>
    </source>
</evidence>
<dbReference type="Pfam" id="PF13499">
    <property type="entry name" value="EF-hand_7"/>
    <property type="match status" value="2"/>
</dbReference>
<feature type="domain" description="EF-hand" evidence="19">
    <location>
        <begin position="337"/>
        <end position="372"/>
    </location>
</feature>